<sequence length="642" mass="71637">MEAIRRIVQEIVFMCRVRNVQVSDTLAAFIARAVVLENTAQFPLDKELNESDVQELIRMSTERLVEQDSPSLETVKMQVAFDTARMVESEKLQRARQAREAREAQYVREVIETRLKPGNDVESLTALYRKIFNFLVVRADLELGADRPAEREIAAALESVFPRIGLKAFTALPQEDKSAQLNELANIVLGIRLFNRHIGKGGAGMVDLPRKAAELASSLITQMDQEVNEIDTLAQQYVDVIAYKYANNGPTPTRLQAELTNRRQYGAFLSRLDAGFKQAGSHVEELTRMLLAEIDSLKTLVGNRSSVPKEQVYPRFDSLAKLWGSFREEVALLEARQVTLDTLRSFREPYVPTLRADDLVASRAARRNEEAIAGMPVSLMPATDPQKAAKMLEDGSAGVENSSANIAVALSAEDVAASAHMSLELESFCPYTLVQRDGLLLPASIEFVAMYKERLYGFIDKAALEAFVAEPAKYVAAVLSAVKRMPELIYMLRLQEYFPAASIAEIMRQYSQGVVGVGGQTLLQAPRSFQDSCVQTPTHFVEKNIDQSYEWNEWALRRRALHLTNLRQKVTKSQQTNASAFRREEETQVYLPKTTATMTGISTGTAAPISRNYIAGLRGAPDEKMSVVNLTIDPEVTIGKYR</sequence>
<comment type="subcellular location">
    <subcellularLocation>
        <location evidence="1">Cytoplasm</location>
        <location evidence="1">Cytoskeleton</location>
        <location evidence="1">Cilium axoneme</location>
    </subcellularLocation>
</comment>
<dbReference type="Pfam" id="PF12018">
    <property type="entry name" value="FAP206"/>
    <property type="match status" value="1"/>
</dbReference>
<dbReference type="EMBL" id="JBGBPQ010000001">
    <property type="protein sequence ID" value="KAL1530906.1"/>
    <property type="molecule type" value="Genomic_DNA"/>
</dbReference>
<dbReference type="PANTHER" id="PTHR21442:SF0">
    <property type="entry name" value="CILIA- AND FLAGELLA-ASSOCIATED PROTEIN 206"/>
    <property type="match status" value="1"/>
</dbReference>
<reference evidence="9 10" key="1">
    <citation type="journal article" date="2024" name="Science">
        <title>Giant polyketide synthase enzymes in the biosynthesis of giant marine polyether toxins.</title>
        <authorList>
            <person name="Fallon T.R."/>
            <person name="Shende V.V."/>
            <person name="Wierzbicki I.H."/>
            <person name="Pendleton A.L."/>
            <person name="Watervoot N.F."/>
            <person name="Auber R.P."/>
            <person name="Gonzalez D.J."/>
            <person name="Wisecaver J.H."/>
            <person name="Moore B.S."/>
        </authorList>
    </citation>
    <scope>NUCLEOTIDE SEQUENCE [LARGE SCALE GENOMIC DNA]</scope>
    <source>
        <strain evidence="9 10">12B1</strain>
    </source>
</reference>
<dbReference type="GO" id="GO:0030030">
    <property type="term" value="P:cell projection organization"/>
    <property type="evidence" value="ECO:0007669"/>
    <property type="project" value="UniProtKB-KW"/>
</dbReference>
<keyword evidence="4" id="KW-0963">Cytoplasm</keyword>
<comment type="caution">
    <text evidence="9">The sequence shown here is derived from an EMBL/GenBank/DDBJ whole genome shotgun (WGS) entry which is preliminary data.</text>
</comment>
<dbReference type="InterPro" id="IPR021897">
    <property type="entry name" value="FAP206"/>
</dbReference>
<evidence type="ECO:0000256" key="1">
    <source>
        <dbReference type="ARBA" id="ARBA00004430"/>
    </source>
</evidence>
<name>A0AB34KDG3_PRYPA</name>
<dbReference type="GO" id="GO:0005930">
    <property type="term" value="C:axoneme"/>
    <property type="evidence" value="ECO:0007669"/>
    <property type="project" value="UniProtKB-SubCell"/>
</dbReference>
<dbReference type="PANTHER" id="PTHR21442">
    <property type="entry name" value="CILIA- AND FLAGELLA-ASSOCIATED PROTEIN 206"/>
    <property type="match status" value="1"/>
</dbReference>
<dbReference type="Proteomes" id="UP001515480">
    <property type="component" value="Unassembled WGS sequence"/>
</dbReference>
<organism evidence="9 10">
    <name type="scientific">Prymnesium parvum</name>
    <name type="common">Toxic golden alga</name>
    <dbReference type="NCBI Taxonomy" id="97485"/>
    <lineage>
        <taxon>Eukaryota</taxon>
        <taxon>Haptista</taxon>
        <taxon>Haptophyta</taxon>
        <taxon>Prymnesiophyceae</taxon>
        <taxon>Prymnesiales</taxon>
        <taxon>Prymnesiaceae</taxon>
        <taxon>Prymnesium</taxon>
    </lineage>
</organism>
<keyword evidence="10" id="KW-1185">Reference proteome</keyword>
<evidence type="ECO:0000256" key="6">
    <source>
        <dbReference type="ARBA" id="ARBA00023069"/>
    </source>
</evidence>
<keyword evidence="6" id="KW-0969">Cilium</keyword>
<evidence type="ECO:0000256" key="5">
    <source>
        <dbReference type="ARBA" id="ARBA00022794"/>
    </source>
</evidence>
<evidence type="ECO:0000256" key="3">
    <source>
        <dbReference type="ARBA" id="ARBA00021602"/>
    </source>
</evidence>
<evidence type="ECO:0000256" key="4">
    <source>
        <dbReference type="ARBA" id="ARBA00022490"/>
    </source>
</evidence>
<proteinExistence type="inferred from homology"/>
<dbReference type="AlphaFoldDB" id="A0AB34KDG3"/>
<accession>A0AB34KDG3</accession>
<evidence type="ECO:0000313" key="9">
    <source>
        <dbReference type="EMBL" id="KAL1530906.1"/>
    </source>
</evidence>
<dbReference type="GO" id="GO:0036064">
    <property type="term" value="C:ciliary basal body"/>
    <property type="evidence" value="ECO:0007669"/>
    <property type="project" value="TreeGrafter"/>
</dbReference>
<evidence type="ECO:0000256" key="7">
    <source>
        <dbReference type="ARBA" id="ARBA00023212"/>
    </source>
</evidence>
<protein>
    <recommendedName>
        <fullName evidence="3">Cilia- and flagella-associated protein 206</fullName>
    </recommendedName>
</protein>
<gene>
    <name evidence="9" type="ORF">AB1Y20_001797</name>
</gene>
<dbReference type="GO" id="GO:0003356">
    <property type="term" value="P:regulation of cilium beat frequency"/>
    <property type="evidence" value="ECO:0007669"/>
    <property type="project" value="TreeGrafter"/>
</dbReference>
<keyword evidence="5" id="KW-0970">Cilium biogenesis/degradation</keyword>
<evidence type="ECO:0000256" key="8">
    <source>
        <dbReference type="ARBA" id="ARBA00023273"/>
    </source>
</evidence>
<keyword evidence="8" id="KW-0966">Cell projection</keyword>
<keyword evidence="7" id="KW-0206">Cytoskeleton</keyword>
<evidence type="ECO:0000256" key="2">
    <source>
        <dbReference type="ARBA" id="ARBA00010500"/>
    </source>
</evidence>
<evidence type="ECO:0000313" key="10">
    <source>
        <dbReference type="Proteomes" id="UP001515480"/>
    </source>
</evidence>
<comment type="similarity">
    <text evidence="2">Belongs to the CFAP206 family.</text>
</comment>